<dbReference type="EMBL" id="DVMP01000085">
    <property type="protein sequence ID" value="HIU25757.1"/>
    <property type="molecule type" value="Genomic_DNA"/>
</dbReference>
<sequence length="63" mass="7210">MEKILRQLFDFQRFAGNERLETLIKQVEASYERALSDEEMGLVNAAGEPESRRGKKGFCGDDE</sequence>
<organism evidence="1 2">
    <name type="scientific">Candidatus Allocopromorpha excrementigallinarum</name>
    <dbReference type="NCBI Taxonomy" id="2840742"/>
    <lineage>
        <taxon>Bacteria</taxon>
        <taxon>Bacillati</taxon>
        <taxon>Bacillota</taxon>
        <taxon>Clostridia</taxon>
        <taxon>Eubacteriales</taxon>
        <taxon>Eubacteriaceae</taxon>
        <taxon>Eubacteriaceae incertae sedis</taxon>
        <taxon>Candidatus Allocopromorpha</taxon>
    </lineage>
</organism>
<proteinExistence type="predicted"/>
<name>A0A9D1I0L1_9FIRM</name>
<evidence type="ECO:0000313" key="2">
    <source>
        <dbReference type="Proteomes" id="UP000824090"/>
    </source>
</evidence>
<accession>A0A9D1I0L1</accession>
<dbReference type="AlphaFoldDB" id="A0A9D1I0L1"/>
<protein>
    <submittedName>
        <fullName evidence="1">Uncharacterized protein</fullName>
    </submittedName>
</protein>
<comment type="caution">
    <text evidence="1">The sequence shown here is derived from an EMBL/GenBank/DDBJ whole genome shotgun (WGS) entry which is preliminary data.</text>
</comment>
<reference evidence="1" key="1">
    <citation type="submission" date="2020-10" db="EMBL/GenBank/DDBJ databases">
        <authorList>
            <person name="Gilroy R."/>
        </authorList>
    </citation>
    <scope>NUCLEOTIDE SEQUENCE</scope>
    <source>
        <strain evidence="1">ChiHcec3-6078</strain>
    </source>
</reference>
<evidence type="ECO:0000313" key="1">
    <source>
        <dbReference type="EMBL" id="HIU25757.1"/>
    </source>
</evidence>
<gene>
    <name evidence="1" type="ORF">IAC50_04615</name>
</gene>
<reference evidence="1" key="2">
    <citation type="journal article" date="2021" name="PeerJ">
        <title>Extensive microbial diversity within the chicken gut microbiome revealed by metagenomics and culture.</title>
        <authorList>
            <person name="Gilroy R."/>
            <person name="Ravi A."/>
            <person name="Getino M."/>
            <person name="Pursley I."/>
            <person name="Horton D.L."/>
            <person name="Alikhan N.F."/>
            <person name="Baker D."/>
            <person name="Gharbi K."/>
            <person name="Hall N."/>
            <person name="Watson M."/>
            <person name="Adriaenssens E.M."/>
            <person name="Foster-Nyarko E."/>
            <person name="Jarju S."/>
            <person name="Secka A."/>
            <person name="Antonio M."/>
            <person name="Oren A."/>
            <person name="Chaudhuri R.R."/>
            <person name="La Ragione R."/>
            <person name="Hildebrand F."/>
            <person name="Pallen M.J."/>
        </authorList>
    </citation>
    <scope>NUCLEOTIDE SEQUENCE</scope>
    <source>
        <strain evidence="1">ChiHcec3-6078</strain>
    </source>
</reference>
<dbReference type="Proteomes" id="UP000824090">
    <property type="component" value="Unassembled WGS sequence"/>
</dbReference>